<evidence type="ECO:0000256" key="2">
    <source>
        <dbReference type="SAM" id="Phobius"/>
    </source>
</evidence>
<protein>
    <submittedName>
        <fullName evidence="3">Uncharacterized protein</fullName>
    </submittedName>
</protein>
<comment type="caution">
    <text evidence="3">The sequence shown here is derived from an EMBL/GenBank/DDBJ whole genome shotgun (WGS) entry which is preliminary data.</text>
</comment>
<feature type="coiled-coil region" evidence="1">
    <location>
        <begin position="209"/>
        <end position="236"/>
    </location>
</feature>
<reference evidence="3" key="1">
    <citation type="submission" date="2023-01" db="EMBL/GenBank/DDBJ databases">
        <title>Genome assembly of the deep-sea coral Lophelia pertusa.</title>
        <authorList>
            <person name="Herrera S."/>
            <person name="Cordes E."/>
        </authorList>
    </citation>
    <scope>NUCLEOTIDE SEQUENCE</scope>
    <source>
        <strain evidence="3">USNM1676648</strain>
        <tissue evidence="3">Polyp</tissue>
    </source>
</reference>
<dbReference type="SUPFAM" id="SSF53850">
    <property type="entry name" value="Periplasmic binding protein-like II"/>
    <property type="match status" value="1"/>
</dbReference>
<dbReference type="Proteomes" id="UP001163046">
    <property type="component" value="Unassembled WGS sequence"/>
</dbReference>
<proteinExistence type="predicted"/>
<dbReference type="AlphaFoldDB" id="A0A9X0CUB9"/>
<name>A0A9X0CUB9_9CNID</name>
<keyword evidence="4" id="KW-1185">Reference proteome</keyword>
<evidence type="ECO:0000256" key="1">
    <source>
        <dbReference type="SAM" id="Coils"/>
    </source>
</evidence>
<keyword evidence="2" id="KW-0812">Transmembrane</keyword>
<keyword evidence="2" id="KW-0472">Membrane</keyword>
<organism evidence="3 4">
    <name type="scientific">Desmophyllum pertusum</name>
    <dbReference type="NCBI Taxonomy" id="174260"/>
    <lineage>
        <taxon>Eukaryota</taxon>
        <taxon>Metazoa</taxon>
        <taxon>Cnidaria</taxon>
        <taxon>Anthozoa</taxon>
        <taxon>Hexacorallia</taxon>
        <taxon>Scleractinia</taxon>
        <taxon>Caryophylliina</taxon>
        <taxon>Caryophylliidae</taxon>
        <taxon>Desmophyllum</taxon>
    </lineage>
</organism>
<evidence type="ECO:0000313" key="4">
    <source>
        <dbReference type="Proteomes" id="UP001163046"/>
    </source>
</evidence>
<sequence length="260" mass="29514">MEIVIQTLTSSLTALSLETKVNLPGAKVVALLGSIDSITGFQHQADLTRVQTPREIHEKLESGEFQGALMDAYFLSHYKINYPTSNLRVQEVIQHKHLEYGVRVKDIKLADCFREKRYTQEADLYEHAEIYLQQSLSSNFENEDDNQVNFFDPKGLLYFPVFYVCFGVTAFLMMAGGAWDLYHNVNCLFIKTGQRSRKDLSLLLSRKTCDISQEKLQDLENKIQDLSQTFDVIKNGIISANGRYSKGFAGASTERPGNHV</sequence>
<dbReference type="EMBL" id="MU826830">
    <property type="protein sequence ID" value="KAJ7373769.1"/>
    <property type="molecule type" value="Genomic_DNA"/>
</dbReference>
<keyword evidence="2" id="KW-1133">Transmembrane helix</keyword>
<accession>A0A9X0CUB9</accession>
<keyword evidence="1" id="KW-0175">Coiled coil</keyword>
<dbReference type="OrthoDB" id="5953876at2759"/>
<evidence type="ECO:0000313" key="3">
    <source>
        <dbReference type="EMBL" id="KAJ7373769.1"/>
    </source>
</evidence>
<feature type="transmembrane region" description="Helical" evidence="2">
    <location>
        <begin position="156"/>
        <end position="179"/>
    </location>
</feature>
<gene>
    <name evidence="3" type="ORF">OS493_011378</name>
</gene>